<evidence type="ECO:0000256" key="9">
    <source>
        <dbReference type="ARBA" id="ARBA00048649"/>
    </source>
</evidence>
<evidence type="ECO:0000313" key="15">
    <source>
        <dbReference type="Proteomes" id="UP000503540"/>
    </source>
</evidence>
<dbReference type="GO" id="GO:0005344">
    <property type="term" value="F:oxygen carrier activity"/>
    <property type="evidence" value="ECO:0007669"/>
    <property type="project" value="UniProtKB-KW"/>
</dbReference>
<dbReference type="Gene3D" id="2.40.30.10">
    <property type="entry name" value="Translation factors"/>
    <property type="match status" value="1"/>
</dbReference>
<keyword evidence="11" id="KW-0561">Oxygen transport</keyword>
<dbReference type="InterPro" id="IPR050415">
    <property type="entry name" value="MRET"/>
</dbReference>
<dbReference type="GO" id="GO:0051537">
    <property type="term" value="F:2 iron, 2 sulfur cluster binding"/>
    <property type="evidence" value="ECO:0007669"/>
    <property type="project" value="UniProtKB-KW"/>
</dbReference>
<dbReference type="InterPro" id="IPR017938">
    <property type="entry name" value="Riboflavin_synthase-like_b-brl"/>
</dbReference>
<dbReference type="InterPro" id="IPR009050">
    <property type="entry name" value="Globin-like_sf"/>
</dbReference>
<dbReference type="GO" id="GO:0008941">
    <property type="term" value="F:nitric oxide dioxygenase NAD(P)H activity"/>
    <property type="evidence" value="ECO:0007669"/>
    <property type="project" value="UniProtKB-EC"/>
</dbReference>
<keyword evidence="11" id="KW-0813">Transport</keyword>
<name>A0A6G9YST2_9NOCA</name>
<evidence type="ECO:0000256" key="5">
    <source>
        <dbReference type="ARBA" id="ARBA00022714"/>
    </source>
</evidence>
<keyword evidence="11" id="KW-0349">Heme</keyword>
<evidence type="ECO:0000256" key="7">
    <source>
        <dbReference type="ARBA" id="ARBA00023014"/>
    </source>
</evidence>
<dbReference type="InterPro" id="IPR000971">
    <property type="entry name" value="Globin"/>
</dbReference>
<evidence type="ECO:0000256" key="3">
    <source>
        <dbReference type="ARBA" id="ARBA00006401"/>
    </source>
</evidence>
<dbReference type="Gene3D" id="1.10.490.10">
    <property type="entry name" value="Globins"/>
    <property type="match status" value="1"/>
</dbReference>
<comment type="cofactor">
    <cofactor evidence="2">
        <name>FAD</name>
        <dbReference type="ChEBI" id="CHEBI:57692"/>
    </cofactor>
</comment>
<keyword evidence="11" id="KW-0408">Iron</keyword>
<dbReference type="PROSITE" id="PS01033">
    <property type="entry name" value="GLOBIN"/>
    <property type="match status" value="1"/>
</dbReference>
<keyword evidence="7" id="KW-0411">Iron-sulfur</keyword>
<comment type="similarity">
    <text evidence="3">In the C-terminal section; belongs to the flavoprotein pyridine nucleotide cytochrome reductase family.</text>
</comment>
<dbReference type="InterPro" id="IPR008333">
    <property type="entry name" value="Cbr1-like_FAD-bd_dom"/>
</dbReference>
<dbReference type="CDD" id="cd06187">
    <property type="entry name" value="O2ase_reductase_like"/>
    <property type="match status" value="1"/>
</dbReference>
<dbReference type="Proteomes" id="UP000503540">
    <property type="component" value="Chromosome"/>
</dbReference>
<proteinExistence type="inferred from homology"/>
<dbReference type="EMBL" id="CP046172">
    <property type="protein sequence ID" value="QIS16369.1"/>
    <property type="molecule type" value="Genomic_DNA"/>
</dbReference>
<dbReference type="InterPro" id="IPR012292">
    <property type="entry name" value="Globin/Proto"/>
</dbReference>
<dbReference type="EC" id="1.14.12.17" evidence="4"/>
<dbReference type="Pfam" id="PF00175">
    <property type="entry name" value="NAD_binding_1"/>
    <property type="match status" value="1"/>
</dbReference>
<sequence length="424" mass="47866">MLPPISTRPRHFQGYLTTEDRRLREGRRAAHQRERKLHVVDARSAALVRANFRSVTESPNGPERLISAFYGHLFAENPRLRELFPPAMDMQPKRLVTAIQYVIDHLEDWQRAQKFLEQLARDHRKYGVEAAHYDLAGRALLAAFRAYNGSAWNRALEEGWRDITILISASMAIGANSDKSQPYWEATVVGHRRVLEDLAIVRLQSDSPVPYQAGQYVPVAIPQRPKMWRYFSPAIPSNPYGEIEFHVRKVRGGWVSPAIVNETRVGDRWQIAGPLGGLHVDRDSGRDVLLIGAGTGIAPLRAQLIEMGQRGINPRVHFFIGGRYPCDLYDVENMWQLSQSNPWLTVVPVCEQKTNPWWYPHPPADAPYGMHRRLIGNLGAVVASFGAWADRQIQIAGSARMIADTRRALIAVGTPEQNISCDPV</sequence>
<evidence type="ECO:0000259" key="12">
    <source>
        <dbReference type="PROSITE" id="PS01033"/>
    </source>
</evidence>
<gene>
    <name evidence="14" type="ORF">F5544_42805</name>
</gene>
<evidence type="ECO:0000313" key="14">
    <source>
        <dbReference type="EMBL" id="QIS16369.1"/>
    </source>
</evidence>
<dbReference type="PANTHER" id="PTHR47354:SF5">
    <property type="entry name" value="PROTEIN RFBI"/>
    <property type="match status" value="1"/>
</dbReference>
<evidence type="ECO:0000256" key="2">
    <source>
        <dbReference type="ARBA" id="ARBA00001974"/>
    </source>
</evidence>
<dbReference type="PROSITE" id="PS51384">
    <property type="entry name" value="FAD_FR"/>
    <property type="match status" value="1"/>
</dbReference>
<feature type="domain" description="FAD-binding FR-type" evidence="13">
    <location>
        <begin position="181"/>
        <end position="281"/>
    </location>
</feature>
<dbReference type="SUPFAM" id="SSF46458">
    <property type="entry name" value="Globin-like"/>
    <property type="match status" value="1"/>
</dbReference>
<evidence type="ECO:0000256" key="1">
    <source>
        <dbReference type="ARBA" id="ARBA00001970"/>
    </source>
</evidence>
<dbReference type="InterPro" id="IPR017927">
    <property type="entry name" value="FAD-bd_FR_type"/>
</dbReference>
<dbReference type="Gene3D" id="3.40.50.80">
    <property type="entry name" value="Nucleotide-binding domain of ferredoxin-NADP reductase (FNR) module"/>
    <property type="match status" value="1"/>
</dbReference>
<keyword evidence="8" id="KW-0520">NAD</keyword>
<evidence type="ECO:0000256" key="10">
    <source>
        <dbReference type="ARBA" id="ARBA00049433"/>
    </source>
</evidence>
<dbReference type="KEGG" id="nah:F5544_42805"/>
<accession>A0A6G9YST2</accession>
<dbReference type="CDD" id="cd19753">
    <property type="entry name" value="Mb-like_oxidoreductase"/>
    <property type="match status" value="1"/>
</dbReference>
<dbReference type="Pfam" id="PF00042">
    <property type="entry name" value="Globin"/>
    <property type="match status" value="1"/>
</dbReference>
<organism evidence="14 15">
    <name type="scientific">Nocardia arthritidis</name>
    <dbReference type="NCBI Taxonomy" id="228602"/>
    <lineage>
        <taxon>Bacteria</taxon>
        <taxon>Bacillati</taxon>
        <taxon>Actinomycetota</taxon>
        <taxon>Actinomycetes</taxon>
        <taxon>Mycobacteriales</taxon>
        <taxon>Nocardiaceae</taxon>
        <taxon>Nocardia</taxon>
    </lineage>
</organism>
<dbReference type="InterPro" id="IPR001433">
    <property type="entry name" value="OxRdtase_FAD/NAD-bd"/>
</dbReference>
<evidence type="ECO:0000256" key="4">
    <source>
        <dbReference type="ARBA" id="ARBA00012229"/>
    </source>
</evidence>
<dbReference type="GO" id="GO:0019825">
    <property type="term" value="F:oxygen binding"/>
    <property type="evidence" value="ECO:0007669"/>
    <property type="project" value="InterPro"/>
</dbReference>
<dbReference type="PANTHER" id="PTHR47354">
    <property type="entry name" value="NADH OXIDOREDUCTASE HCR"/>
    <property type="match status" value="1"/>
</dbReference>
<evidence type="ECO:0000256" key="11">
    <source>
        <dbReference type="RuleBase" id="RU000356"/>
    </source>
</evidence>
<evidence type="ECO:0000256" key="8">
    <source>
        <dbReference type="ARBA" id="ARBA00023027"/>
    </source>
</evidence>
<dbReference type="PRINTS" id="PR00410">
    <property type="entry name" value="PHEHYDRXLASE"/>
</dbReference>
<keyword evidence="5" id="KW-0001">2Fe-2S</keyword>
<evidence type="ECO:0000256" key="6">
    <source>
        <dbReference type="ARBA" id="ARBA00022857"/>
    </source>
</evidence>
<keyword evidence="11" id="KW-0479">Metal-binding</keyword>
<dbReference type="AlphaFoldDB" id="A0A6G9YST2"/>
<dbReference type="Pfam" id="PF00970">
    <property type="entry name" value="FAD_binding_6"/>
    <property type="match status" value="1"/>
</dbReference>
<comment type="similarity">
    <text evidence="11">Belongs to the globin family.</text>
</comment>
<keyword evidence="6" id="KW-0521">NADP</keyword>
<comment type="cofactor">
    <cofactor evidence="1">
        <name>heme b</name>
        <dbReference type="ChEBI" id="CHEBI:60344"/>
    </cofactor>
</comment>
<dbReference type="InterPro" id="IPR039261">
    <property type="entry name" value="FNR_nucleotide-bd"/>
</dbReference>
<comment type="catalytic activity">
    <reaction evidence="10">
        <text>2 nitric oxide + NADPH + 2 O2 = 2 nitrate + NADP(+) + H(+)</text>
        <dbReference type="Rhea" id="RHEA:19465"/>
        <dbReference type="ChEBI" id="CHEBI:15378"/>
        <dbReference type="ChEBI" id="CHEBI:15379"/>
        <dbReference type="ChEBI" id="CHEBI:16480"/>
        <dbReference type="ChEBI" id="CHEBI:17632"/>
        <dbReference type="ChEBI" id="CHEBI:57783"/>
        <dbReference type="ChEBI" id="CHEBI:58349"/>
        <dbReference type="EC" id="1.14.12.17"/>
    </reaction>
</comment>
<comment type="catalytic activity">
    <reaction evidence="9">
        <text>2 nitric oxide + NADH + 2 O2 = 2 nitrate + NAD(+) + H(+)</text>
        <dbReference type="Rhea" id="RHEA:19469"/>
        <dbReference type="ChEBI" id="CHEBI:15378"/>
        <dbReference type="ChEBI" id="CHEBI:15379"/>
        <dbReference type="ChEBI" id="CHEBI:16480"/>
        <dbReference type="ChEBI" id="CHEBI:17632"/>
        <dbReference type="ChEBI" id="CHEBI:57540"/>
        <dbReference type="ChEBI" id="CHEBI:57945"/>
        <dbReference type="EC" id="1.14.12.17"/>
    </reaction>
</comment>
<keyword evidence="15" id="KW-1185">Reference proteome</keyword>
<dbReference type="GO" id="GO:0020037">
    <property type="term" value="F:heme binding"/>
    <property type="evidence" value="ECO:0007669"/>
    <property type="project" value="InterPro"/>
</dbReference>
<dbReference type="SUPFAM" id="SSF63380">
    <property type="entry name" value="Riboflavin synthase domain-like"/>
    <property type="match status" value="1"/>
</dbReference>
<dbReference type="SUPFAM" id="SSF52343">
    <property type="entry name" value="Ferredoxin reductase-like, C-terminal NADP-linked domain"/>
    <property type="match status" value="1"/>
</dbReference>
<protein>
    <recommendedName>
        <fullName evidence="4">nitric oxide dioxygenase</fullName>
        <ecNumber evidence="4">1.14.12.17</ecNumber>
    </recommendedName>
</protein>
<feature type="domain" description="Globin" evidence="12">
    <location>
        <begin position="39"/>
        <end position="176"/>
    </location>
</feature>
<reference evidence="14 15" key="1">
    <citation type="journal article" date="2019" name="ACS Chem. Biol.">
        <title>Identification and Mobilization of a Cryptic Antibiotic Biosynthesis Gene Locus from a Human-Pathogenic Nocardia Isolate.</title>
        <authorList>
            <person name="Herisse M."/>
            <person name="Ishida K."/>
            <person name="Porter J.L."/>
            <person name="Howden B."/>
            <person name="Hertweck C."/>
            <person name="Stinear T.P."/>
            <person name="Pidot S.J."/>
        </authorList>
    </citation>
    <scope>NUCLEOTIDE SEQUENCE [LARGE SCALE GENOMIC DNA]</scope>
    <source>
        <strain evidence="14 15">AUSMDU00012717</strain>
    </source>
</reference>
<evidence type="ECO:0000259" key="13">
    <source>
        <dbReference type="PROSITE" id="PS51384"/>
    </source>
</evidence>